<evidence type="ECO:0000256" key="1">
    <source>
        <dbReference type="ARBA" id="ARBA00004141"/>
    </source>
</evidence>
<protein>
    <recommendedName>
        <fullName evidence="7">DUF6576 domain-containing protein</fullName>
    </recommendedName>
</protein>
<feature type="domain" description="DUF6576" evidence="7">
    <location>
        <begin position="265"/>
        <end position="301"/>
    </location>
</feature>
<gene>
    <name evidence="8" type="ORF">BDK89_2262</name>
</gene>
<evidence type="ECO:0000313" key="9">
    <source>
        <dbReference type="Proteomes" id="UP000294558"/>
    </source>
</evidence>
<dbReference type="Proteomes" id="UP000294558">
    <property type="component" value="Unassembled WGS sequence"/>
</dbReference>
<dbReference type="EMBL" id="SOAU01000001">
    <property type="protein sequence ID" value="TDT16669.1"/>
    <property type="molecule type" value="Genomic_DNA"/>
</dbReference>
<feature type="transmembrane region" description="Helical" evidence="6">
    <location>
        <begin position="183"/>
        <end position="202"/>
    </location>
</feature>
<name>A0A4R7I1D2_9ACTN</name>
<evidence type="ECO:0000256" key="6">
    <source>
        <dbReference type="SAM" id="Phobius"/>
    </source>
</evidence>
<evidence type="ECO:0000313" key="8">
    <source>
        <dbReference type="EMBL" id="TDT16669.1"/>
    </source>
</evidence>
<feature type="transmembrane region" description="Helical" evidence="6">
    <location>
        <begin position="21"/>
        <end position="45"/>
    </location>
</feature>
<evidence type="ECO:0000256" key="5">
    <source>
        <dbReference type="SAM" id="MobiDB-lite"/>
    </source>
</evidence>
<evidence type="ECO:0000259" key="7">
    <source>
        <dbReference type="Pfam" id="PF20216"/>
    </source>
</evidence>
<feature type="region of interest" description="Disordered" evidence="5">
    <location>
        <begin position="218"/>
        <end position="267"/>
    </location>
</feature>
<keyword evidence="9" id="KW-1185">Reference proteome</keyword>
<feature type="transmembrane region" description="Helical" evidence="6">
    <location>
        <begin position="131"/>
        <end position="151"/>
    </location>
</feature>
<sequence>MSQYFASAFRRRPNDGWFKAGNLSFTTVDLICAVAVATMFIYGILGASTWLELVFFPPAVRDLEIWRLVTWTTATQPDFWPLLGIVFFWMIGQDVEAMMGRNRFLGWFLTITIVPALMMTFLGLVNDTLDRTTVASGLQSVFLAAIWVYAATYPKVRWFEVVPLWGVAAVFTLLNVLRYNGDGQRGMVVLTILVVLVSLTAARSLGAATGWEIPHIPLPATGKRKPSGPVRSSKGKVRGKRRDTPTVVDGPWSTPTAPAANPQETAAAQAELDALLDKISAGGLDSLSANEKRRLNELSKRLR</sequence>
<feature type="transmembrane region" description="Helical" evidence="6">
    <location>
        <begin position="65"/>
        <end position="92"/>
    </location>
</feature>
<dbReference type="RefSeq" id="WP_133869024.1">
    <property type="nucleotide sequence ID" value="NZ_SOAU01000001.1"/>
</dbReference>
<dbReference type="AlphaFoldDB" id="A0A4R7I1D2"/>
<dbReference type="InterPro" id="IPR046483">
    <property type="entry name" value="DUF6576"/>
</dbReference>
<proteinExistence type="predicted"/>
<comment type="subcellular location">
    <subcellularLocation>
        <location evidence="1">Membrane</location>
        <topology evidence="1">Multi-pass membrane protein</topology>
    </subcellularLocation>
</comment>
<dbReference type="Gene3D" id="1.20.1540.10">
    <property type="entry name" value="Rhomboid-like"/>
    <property type="match status" value="1"/>
</dbReference>
<feature type="transmembrane region" description="Helical" evidence="6">
    <location>
        <begin position="158"/>
        <end position="177"/>
    </location>
</feature>
<dbReference type="InterPro" id="IPR035952">
    <property type="entry name" value="Rhomboid-like_sf"/>
</dbReference>
<dbReference type="Pfam" id="PF20216">
    <property type="entry name" value="DUF6576"/>
    <property type="match status" value="1"/>
</dbReference>
<dbReference type="OrthoDB" id="5242776at2"/>
<keyword evidence="4 6" id="KW-0472">Membrane</keyword>
<organism evidence="8 9">
    <name type="scientific">Ilumatobacter fluminis</name>
    <dbReference type="NCBI Taxonomy" id="467091"/>
    <lineage>
        <taxon>Bacteria</taxon>
        <taxon>Bacillati</taxon>
        <taxon>Actinomycetota</taxon>
        <taxon>Acidimicrobiia</taxon>
        <taxon>Acidimicrobiales</taxon>
        <taxon>Ilumatobacteraceae</taxon>
        <taxon>Ilumatobacter</taxon>
    </lineage>
</organism>
<comment type="caution">
    <text evidence="8">The sequence shown here is derived from an EMBL/GenBank/DDBJ whole genome shotgun (WGS) entry which is preliminary data.</text>
</comment>
<dbReference type="SUPFAM" id="SSF144091">
    <property type="entry name" value="Rhomboid-like"/>
    <property type="match status" value="1"/>
</dbReference>
<keyword evidence="3 6" id="KW-1133">Transmembrane helix</keyword>
<accession>A0A4R7I1D2</accession>
<keyword evidence="2 6" id="KW-0812">Transmembrane</keyword>
<reference evidence="8 9" key="1">
    <citation type="submission" date="2019-03" db="EMBL/GenBank/DDBJ databases">
        <title>Sequencing the genomes of 1000 actinobacteria strains.</title>
        <authorList>
            <person name="Klenk H.-P."/>
        </authorList>
    </citation>
    <scope>NUCLEOTIDE SEQUENCE [LARGE SCALE GENOMIC DNA]</scope>
    <source>
        <strain evidence="8 9">DSM 18936</strain>
    </source>
</reference>
<dbReference type="GO" id="GO:0016020">
    <property type="term" value="C:membrane"/>
    <property type="evidence" value="ECO:0007669"/>
    <property type="project" value="UniProtKB-SubCell"/>
</dbReference>
<evidence type="ECO:0000256" key="3">
    <source>
        <dbReference type="ARBA" id="ARBA00022989"/>
    </source>
</evidence>
<feature type="transmembrane region" description="Helical" evidence="6">
    <location>
        <begin position="104"/>
        <end position="125"/>
    </location>
</feature>
<evidence type="ECO:0000256" key="2">
    <source>
        <dbReference type="ARBA" id="ARBA00022692"/>
    </source>
</evidence>
<evidence type="ECO:0000256" key="4">
    <source>
        <dbReference type="ARBA" id="ARBA00023136"/>
    </source>
</evidence>
<feature type="compositionally biased region" description="Low complexity" evidence="5">
    <location>
        <begin position="254"/>
        <end position="267"/>
    </location>
</feature>